<keyword evidence="1" id="KW-0472">Membrane</keyword>
<dbReference type="VEuPathDB" id="FungiDB:ASPTUDRAFT_635194"/>
<name>A0A1L9N3Y9_ASPTC</name>
<proteinExistence type="predicted"/>
<sequence length="57" mass="6738">MPISQEIEYTAPIASYSDAYLWVMYASIICAHMIYHENMFTRPLPTGTYLLIQRRYC</sequence>
<dbReference type="EMBL" id="KV878203">
    <property type="protein sequence ID" value="OJI84019.1"/>
    <property type="molecule type" value="Genomic_DNA"/>
</dbReference>
<evidence type="ECO:0000256" key="1">
    <source>
        <dbReference type="SAM" id="Phobius"/>
    </source>
</evidence>
<keyword evidence="1" id="KW-0812">Transmembrane</keyword>
<dbReference type="Proteomes" id="UP000184304">
    <property type="component" value="Unassembled WGS sequence"/>
</dbReference>
<organism evidence="2 3">
    <name type="scientific">Aspergillus tubingensis (strain CBS 134.48)</name>
    <dbReference type="NCBI Taxonomy" id="767770"/>
    <lineage>
        <taxon>Eukaryota</taxon>
        <taxon>Fungi</taxon>
        <taxon>Dikarya</taxon>
        <taxon>Ascomycota</taxon>
        <taxon>Pezizomycotina</taxon>
        <taxon>Eurotiomycetes</taxon>
        <taxon>Eurotiomycetidae</taxon>
        <taxon>Eurotiales</taxon>
        <taxon>Aspergillaceae</taxon>
        <taxon>Aspergillus</taxon>
        <taxon>Aspergillus subgen. Circumdati</taxon>
    </lineage>
</organism>
<evidence type="ECO:0000313" key="3">
    <source>
        <dbReference type="Proteomes" id="UP000184304"/>
    </source>
</evidence>
<protein>
    <submittedName>
        <fullName evidence="2">Uncharacterized protein</fullName>
    </submittedName>
</protein>
<dbReference type="AlphaFoldDB" id="A0A1L9N3Y9"/>
<keyword evidence="3" id="KW-1185">Reference proteome</keyword>
<evidence type="ECO:0000313" key="2">
    <source>
        <dbReference type="EMBL" id="OJI84019.1"/>
    </source>
</evidence>
<reference evidence="3" key="1">
    <citation type="journal article" date="2017" name="Genome Biol.">
        <title>Comparative genomics reveals high biological diversity and specific adaptations in the industrially and medically important fungal genus Aspergillus.</title>
        <authorList>
            <person name="de Vries R.P."/>
            <person name="Riley R."/>
            <person name="Wiebenga A."/>
            <person name="Aguilar-Osorio G."/>
            <person name="Amillis S."/>
            <person name="Uchima C.A."/>
            <person name="Anderluh G."/>
            <person name="Asadollahi M."/>
            <person name="Askin M."/>
            <person name="Barry K."/>
            <person name="Battaglia E."/>
            <person name="Bayram O."/>
            <person name="Benocci T."/>
            <person name="Braus-Stromeyer S.A."/>
            <person name="Caldana C."/>
            <person name="Canovas D."/>
            <person name="Cerqueira G.C."/>
            <person name="Chen F."/>
            <person name="Chen W."/>
            <person name="Choi C."/>
            <person name="Clum A."/>
            <person name="Dos Santos R.A."/>
            <person name="Damasio A.R."/>
            <person name="Diallinas G."/>
            <person name="Emri T."/>
            <person name="Fekete E."/>
            <person name="Flipphi M."/>
            <person name="Freyberg S."/>
            <person name="Gallo A."/>
            <person name="Gournas C."/>
            <person name="Habgood R."/>
            <person name="Hainaut M."/>
            <person name="Harispe M.L."/>
            <person name="Henrissat B."/>
            <person name="Hilden K.S."/>
            <person name="Hope R."/>
            <person name="Hossain A."/>
            <person name="Karabika E."/>
            <person name="Karaffa L."/>
            <person name="Karanyi Z."/>
            <person name="Krasevec N."/>
            <person name="Kuo A."/>
            <person name="Kusch H."/>
            <person name="LaButti K."/>
            <person name="Lagendijk E.L."/>
            <person name="Lapidus A."/>
            <person name="Levasseur A."/>
            <person name="Lindquist E."/>
            <person name="Lipzen A."/>
            <person name="Logrieco A.F."/>
            <person name="MacCabe A."/>
            <person name="Maekelae M.R."/>
            <person name="Malavazi I."/>
            <person name="Melin P."/>
            <person name="Meyer V."/>
            <person name="Mielnichuk N."/>
            <person name="Miskei M."/>
            <person name="Molnar A.P."/>
            <person name="Mule G."/>
            <person name="Ngan C.Y."/>
            <person name="Orejas M."/>
            <person name="Orosz E."/>
            <person name="Ouedraogo J.P."/>
            <person name="Overkamp K.M."/>
            <person name="Park H.-S."/>
            <person name="Perrone G."/>
            <person name="Piumi F."/>
            <person name="Punt P.J."/>
            <person name="Ram A.F."/>
            <person name="Ramon A."/>
            <person name="Rauscher S."/>
            <person name="Record E."/>
            <person name="Riano-Pachon D.M."/>
            <person name="Robert V."/>
            <person name="Roehrig J."/>
            <person name="Ruller R."/>
            <person name="Salamov A."/>
            <person name="Salih N.S."/>
            <person name="Samson R.A."/>
            <person name="Sandor E."/>
            <person name="Sanguinetti M."/>
            <person name="Schuetze T."/>
            <person name="Sepcic K."/>
            <person name="Shelest E."/>
            <person name="Sherlock G."/>
            <person name="Sophianopoulou V."/>
            <person name="Squina F.M."/>
            <person name="Sun H."/>
            <person name="Susca A."/>
            <person name="Todd R.B."/>
            <person name="Tsang A."/>
            <person name="Unkles S.E."/>
            <person name="van de Wiele N."/>
            <person name="van Rossen-Uffink D."/>
            <person name="Oliveira J.V."/>
            <person name="Vesth T.C."/>
            <person name="Visser J."/>
            <person name="Yu J.-H."/>
            <person name="Zhou M."/>
            <person name="Andersen M.R."/>
            <person name="Archer D.B."/>
            <person name="Baker S.E."/>
            <person name="Benoit I."/>
            <person name="Brakhage A.A."/>
            <person name="Braus G.H."/>
            <person name="Fischer R."/>
            <person name="Frisvad J.C."/>
            <person name="Goldman G.H."/>
            <person name="Houbraken J."/>
            <person name="Oakley B."/>
            <person name="Pocsi I."/>
            <person name="Scazzocchio C."/>
            <person name="Seiboth B."/>
            <person name="vanKuyk P.A."/>
            <person name="Wortman J."/>
            <person name="Dyer P.S."/>
            <person name="Grigoriev I.V."/>
        </authorList>
    </citation>
    <scope>NUCLEOTIDE SEQUENCE [LARGE SCALE GENOMIC DNA]</scope>
    <source>
        <strain evidence="3">CBS 134.48</strain>
    </source>
</reference>
<keyword evidence="1" id="KW-1133">Transmembrane helix</keyword>
<gene>
    <name evidence="2" type="ORF">ASPTUDRAFT_635194</name>
</gene>
<accession>A0A1L9N3Y9</accession>
<feature type="transmembrane region" description="Helical" evidence="1">
    <location>
        <begin position="19"/>
        <end position="35"/>
    </location>
</feature>